<reference evidence="2 3" key="1">
    <citation type="journal article" date="2021" name="Commun. Biol.">
        <title>The genome of Shorea leprosula (Dipterocarpaceae) highlights the ecological relevance of drought in aseasonal tropical rainforests.</title>
        <authorList>
            <person name="Ng K.K.S."/>
            <person name="Kobayashi M.J."/>
            <person name="Fawcett J.A."/>
            <person name="Hatakeyama M."/>
            <person name="Paape T."/>
            <person name="Ng C.H."/>
            <person name="Ang C.C."/>
            <person name="Tnah L.H."/>
            <person name="Lee C.T."/>
            <person name="Nishiyama T."/>
            <person name="Sese J."/>
            <person name="O'Brien M.J."/>
            <person name="Copetti D."/>
            <person name="Mohd Noor M.I."/>
            <person name="Ong R.C."/>
            <person name="Putra M."/>
            <person name="Sireger I.Z."/>
            <person name="Indrioko S."/>
            <person name="Kosugi Y."/>
            <person name="Izuno A."/>
            <person name="Isagi Y."/>
            <person name="Lee S.L."/>
            <person name="Shimizu K.K."/>
        </authorList>
    </citation>
    <scope>NUCLEOTIDE SEQUENCE [LARGE SCALE GENOMIC DNA]</scope>
    <source>
        <strain evidence="2">214</strain>
    </source>
</reference>
<evidence type="ECO:0000313" key="3">
    <source>
        <dbReference type="Proteomes" id="UP001054252"/>
    </source>
</evidence>
<dbReference type="Proteomes" id="UP001054252">
    <property type="component" value="Unassembled WGS sequence"/>
</dbReference>
<organism evidence="2 3">
    <name type="scientific">Rubroshorea leprosula</name>
    <dbReference type="NCBI Taxonomy" id="152421"/>
    <lineage>
        <taxon>Eukaryota</taxon>
        <taxon>Viridiplantae</taxon>
        <taxon>Streptophyta</taxon>
        <taxon>Embryophyta</taxon>
        <taxon>Tracheophyta</taxon>
        <taxon>Spermatophyta</taxon>
        <taxon>Magnoliopsida</taxon>
        <taxon>eudicotyledons</taxon>
        <taxon>Gunneridae</taxon>
        <taxon>Pentapetalae</taxon>
        <taxon>rosids</taxon>
        <taxon>malvids</taxon>
        <taxon>Malvales</taxon>
        <taxon>Dipterocarpaceae</taxon>
        <taxon>Rubroshorea</taxon>
    </lineage>
</organism>
<name>A0AAV5IX86_9ROSI</name>
<feature type="chain" id="PRO_5043371942" evidence="1">
    <location>
        <begin position="20"/>
        <end position="215"/>
    </location>
</feature>
<evidence type="ECO:0000256" key="1">
    <source>
        <dbReference type="SAM" id="SignalP"/>
    </source>
</evidence>
<dbReference type="AlphaFoldDB" id="A0AAV5IX86"/>
<dbReference type="PANTHER" id="PTHR32254:SF5">
    <property type="entry name" value="CALCINEURIN-LIKE METALLO-PHOSPHOESTERASE SUPERFAMILY PROTEIN"/>
    <property type="match status" value="1"/>
</dbReference>
<sequence>MKRPSWVCTLATQVCLCFALYMVLNLGQPQESVYRHGSWKSRDFYFISVRGGFRPIKEQNHLLKLMEKVVKTYNASFVVNISELGEDDPLMHNVTLLFPALKVSWYSTRASSQGTGCFLEKIVLPNAKTLDIVNLDTGLLQDIKIKGLSSAIQNNTLNWLARTLEAADGNWLIVIGFHPLLPCEENNEQMEAKQIYEPLHHIFMKYGVVIRKTYF</sequence>
<dbReference type="PANTHER" id="PTHR32254">
    <property type="entry name" value="EXPRESSED PROTEIN"/>
    <property type="match status" value="1"/>
</dbReference>
<proteinExistence type="predicted"/>
<gene>
    <name evidence="2" type="ORF">SLEP1_g15651</name>
</gene>
<dbReference type="SUPFAM" id="SSF56300">
    <property type="entry name" value="Metallo-dependent phosphatases"/>
    <property type="match status" value="1"/>
</dbReference>
<evidence type="ECO:0000313" key="2">
    <source>
        <dbReference type="EMBL" id="GKV03327.1"/>
    </source>
</evidence>
<dbReference type="EMBL" id="BPVZ01000020">
    <property type="protein sequence ID" value="GKV03327.1"/>
    <property type="molecule type" value="Genomic_DNA"/>
</dbReference>
<comment type="caution">
    <text evidence="2">The sequence shown here is derived from an EMBL/GenBank/DDBJ whole genome shotgun (WGS) entry which is preliminary data.</text>
</comment>
<dbReference type="Gene3D" id="3.60.21.10">
    <property type="match status" value="1"/>
</dbReference>
<protein>
    <submittedName>
        <fullName evidence="2">Uncharacterized protein</fullName>
    </submittedName>
</protein>
<dbReference type="InterPro" id="IPR029052">
    <property type="entry name" value="Metallo-depent_PP-like"/>
</dbReference>
<feature type="signal peptide" evidence="1">
    <location>
        <begin position="1"/>
        <end position="19"/>
    </location>
</feature>
<keyword evidence="1" id="KW-0732">Signal</keyword>
<accession>A0AAV5IX86</accession>
<keyword evidence="3" id="KW-1185">Reference proteome</keyword>